<dbReference type="AlphaFoldDB" id="A0A0N0CWP5"/>
<dbReference type="FunFam" id="1.10.3860.10:FF:000003">
    <property type="entry name" value="Serine/threonine transporter sstT"/>
    <property type="match status" value="1"/>
</dbReference>
<keyword evidence="10" id="KW-0418">Kinase</keyword>
<keyword evidence="5 9" id="KW-0769">Symport</keyword>
<feature type="transmembrane region" description="Helical" evidence="9">
    <location>
        <begin position="12"/>
        <end position="31"/>
    </location>
</feature>
<organism evidence="10 11">
    <name type="scientific">Lysinibacillus macroides</name>
    <dbReference type="NCBI Taxonomy" id="33935"/>
    <lineage>
        <taxon>Bacteria</taxon>
        <taxon>Bacillati</taxon>
        <taxon>Bacillota</taxon>
        <taxon>Bacilli</taxon>
        <taxon>Bacillales</taxon>
        <taxon>Bacillaceae</taxon>
        <taxon>Lysinibacillus</taxon>
    </lineage>
</organism>
<comment type="caution">
    <text evidence="10">The sequence shown here is derived from an EMBL/GenBank/DDBJ whole genome shotgun (WGS) entry which is preliminary data.</text>
</comment>
<dbReference type="GO" id="GO:0015826">
    <property type="term" value="P:threonine transport"/>
    <property type="evidence" value="ECO:0007669"/>
    <property type="project" value="InterPro"/>
</dbReference>
<keyword evidence="10" id="KW-0723">Serine/threonine-protein kinase</keyword>
<keyword evidence="11" id="KW-1185">Reference proteome</keyword>
<dbReference type="GO" id="GO:0004674">
    <property type="term" value="F:protein serine/threonine kinase activity"/>
    <property type="evidence" value="ECO:0007669"/>
    <property type="project" value="UniProtKB-KW"/>
</dbReference>
<dbReference type="RefSeq" id="WP_053994689.1">
    <property type="nucleotide sequence ID" value="NZ_CP065643.1"/>
</dbReference>
<dbReference type="Gene3D" id="1.10.3860.10">
    <property type="entry name" value="Sodium:dicarboxylate symporter"/>
    <property type="match status" value="1"/>
</dbReference>
<evidence type="ECO:0000256" key="7">
    <source>
        <dbReference type="ARBA" id="ARBA00022989"/>
    </source>
</evidence>
<evidence type="ECO:0000256" key="5">
    <source>
        <dbReference type="ARBA" id="ARBA00022847"/>
    </source>
</evidence>
<gene>
    <name evidence="9" type="primary">sstT</name>
    <name evidence="10" type="ORF">ADM90_09300</name>
</gene>
<dbReference type="PATRIC" id="fig|33935.3.peg.1354"/>
<dbReference type="InterPro" id="IPR001991">
    <property type="entry name" value="Na-dicarboxylate_symporter"/>
</dbReference>
<dbReference type="STRING" id="33935.ADM90_09300"/>
<feature type="transmembrane region" description="Helical" evidence="9">
    <location>
        <begin position="213"/>
        <end position="237"/>
    </location>
</feature>
<evidence type="ECO:0000256" key="8">
    <source>
        <dbReference type="ARBA" id="ARBA00023136"/>
    </source>
</evidence>
<dbReference type="GO" id="GO:0032329">
    <property type="term" value="P:serine transport"/>
    <property type="evidence" value="ECO:0007669"/>
    <property type="project" value="InterPro"/>
</dbReference>
<reference evidence="10 11" key="1">
    <citation type="submission" date="2015-07" db="EMBL/GenBank/DDBJ databases">
        <title>Genome sequencing project for genomic taxonomy and phylogenomics of Bacillus-like bacteria.</title>
        <authorList>
            <person name="Liu B."/>
            <person name="Wang J."/>
            <person name="Zhu Y."/>
            <person name="Liu G."/>
            <person name="Chen Q."/>
            <person name="Chen Z."/>
            <person name="Che J."/>
            <person name="Ge C."/>
            <person name="Shi H."/>
            <person name="Pan Z."/>
            <person name="Liu X."/>
        </authorList>
    </citation>
    <scope>NUCLEOTIDE SEQUENCE [LARGE SCALE GENOMIC DNA]</scope>
    <source>
        <strain evidence="10 11">DSM 54</strain>
    </source>
</reference>
<keyword evidence="2 9" id="KW-0813">Transport</keyword>
<dbReference type="PANTHER" id="PTHR42865">
    <property type="entry name" value="PROTON/GLUTAMATE-ASPARTATE SYMPORTER"/>
    <property type="match status" value="1"/>
</dbReference>
<dbReference type="SUPFAM" id="SSF118215">
    <property type="entry name" value="Proton glutamate symport protein"/>
    <property type="match status" value="1"/>
</dbReference>
<evidence type="ECO:0000256" key="3">
    <source>
        <dbReference type="ARBA" id="ARBA00022475"/>
    </source>
</evidence>
<comment type="catalytic activity">
    <reaction evidence="9">
        <text>L-serine(in) + Na(+)(in) = L-serine(out) + Na(+)(out)</text>
        <dbReference type="Rhea" id="RHEA:29575"/>
        <dbReference type="ChEBI" id="CHEBI:29101"/>
        <dbReference type="ChEBI" id="CHEBI:33384"/>
    </reaction>
</comment>
<proteinExistence type="inferred from homology"/>
<dbReference type="InterPro" id="IPR036458">
    <property type="entry name" value="Na:dicarbo_symporter_sf"/>
</dbReference>
<evidence type="ECO:0000256" key="9">
    <source>
        <dbReference type="HAMAP-Rule" id="MF_01582"/>
    </source>
</evidence>
<evidence type="ECO:0000256" key="6">
    <source>
        <dbReference type="ARBA" id="ARBA00022970"/>
    </source>
</evidence>
<dbReference type="NCBIfam" id="NF010151">
    <property type="entry name" value="PRK13628.1"/>
    <property type="match status" value="1"/>
</dbReference>
<comment type="subcellular location">
    <subcellularLocation>
        <location evidence="9">Cell membrane</location>
        <topology evidence="9">Multi-pass membrane protein</topology>
    </subcellularLocation>
    <subcellularLocation>
        <location evidence="1">Membrane</location>
        <topology evidence="1">Multi-pass membrane protein</topology>
    </subcellularLocation>
</comment>
<dbReference type="InterPro" id="IPR023025">
    <property type="entry name" value="Ser_Thr_transp_SstT"/>
</dbReference>
<evidence type="ECO:0000256" key="2">
    <source>
        <dbReference type="ARBA" id="ARBA00022448"/>
    </source>
</evidence>
<comment type="catalytic activity">
    <reaction evidence="9">
        <text>L-threonine(in) + Na(+)(in) = L-threonine(out) + Na(+)(out)</text>
        <dbReference type="Rhea" id="RHEA:69999"/>
        <dbReference type="ChEBI" id="CHEBI:29101"/>
        <dbReference type="ChEBI" id="CHEBI:57926"/>
    </reaction>
</comment>
<feature type="transmembrane region" description="Helical" evidence="9">
    <location>
        <begin position="136"/>
        <end position="158"/>
    </location>
</feature>
<evidence type="ECO:0000256" key="4">
    <source>
        <dbReference type="ARBA" id="ARBA00022692"/>
    </source>
</evidence>
<evidence type="ECO:0000313" key="10">
    <source>
        <dbReference type="EMBL" id="KOY83445.1"/>
    </source>
</evidence>
<feature type="transmembrane region" description="Helical" evidence="9">
    <location>
        <begin position="78"/>
        <end position="101"/>
    </location>
</feature>
<dbReference type="OrthoDB" id="9768885at2"/>
<feature type="transmembrane region" description="Helical" evidence="9">
    <location>
        <begin position="319"/>
        <end position="339"/>
    </location>
</feature>
<keyword evidence="4 9" id="KW-0812">Transmembrane</keyword>
<evidence type="ECO:0000313" key="11">
    <source>
        <dbReference type="Proteomes" id="UP000037977"/>
    </source>
</evidence>
<protein>
    <recommendedName>
        <fullName evidence="9">Serine/threonine transporter SstT</fullName>
    </recommendedName>
    <alternativeName>
        <fullName evidence="9">Na(+)/serine-threonine symporter</fullName>
    </alternativeName>
</protein>
<feature type="transmembrane region" description="Helical" evidence="9">
    <location>
        <begin position="283"/>
        <end position="307"/>
    </location>
</feature>
<evidence type="ECO:0000256" key="1">
    <source>
        <dbReference type="ARBA" id="ARBA00004141"/>
    </source>
</evidence>
<sequence>MKTLFETWNRINLVSRIVVGIIVGILLALTVPEAASGIAILGTLFIGALKAVAPVLVFILVINALASHVSGKATNMKMVIVLYLVGTFLAGLVAVIVSFLFPTTLTLKTGAEEIAPPSGITEVLESLLFNIVSNPISAIIEANYLGILAWAVLFGIALKAASATTKTMLSNVSDAITKIVQWIISLAPIGIMGIVFDIISSTGLSALAEYGRLIVILVVTMFFIALVINPLMVFVVARRNPYPLVITCIKESGTMAFFTRSSAANIPVNMALAEKLKLNKDTYAVSIPLGATINMAGAAVTISVLTMATAHTLNIEVDILTAVILMVLAAVSAAGASGVPGGSLLLIPLACSLLGISDDIAMQVVAIGFIIGVVQDSCETALNSSSDIVFTAAAEYAKERK</sequence>
<comment type="function">
    <text evidence="9">Involved in the import of serine and threonine into the cell, with the concomitant import of sodium (symport system).</text>
</comment>
<dbReference type="PANTHER" id="PTHR42865:SF8">
    <property type="entry name" value="SERINE_THREONINE TRANSPORTER SSTT"/>
    <property type="match status" value="1"/>
</dbReference>
<dbReference type="PRINTS" id="PR00173">
    <property type="entry name" value="EDTRNSPORT"/>
</dbReference>
<dbReference type="Proteomes" id="UP000037977">
    <property type="component" value="Unassembled WGS sequence"/>
</dbReference>
<feature type="transmembrane region" description="Helical" evidence="9">
    <location>
        <begin position="37"/>
        <end position="66"/>
    </location>
</feature>
<dbReference type="Pfam" id="PF00375">
    <property type="entry name" value="SDF"/>
    <property type="match status" value="1"/>
</dbReference>
<keyword evidence="10" id="KW-0808">Transferase</keyword>
<keyword evidence="3 9" id="KW-1003">Cell membrane</keyword>
<dbReference type="GO" id="GO:0005886">
    <property type="term" value="C:plasma membrane"/>
    <property type="evidence" value="ECO:0007669"/>
    <property type="project" value="UniProtKB-SubCell"/>
</dbReference>
<dbReference type="HAMAP" id="MF_01582">
    <property type="entry name" value="Ser_Thr_transp_SstT"/>
    <property type="match status" value="1"/>
</dbReference>
<keyword evidence="6 9" id="KW-0029">Amino-acid transport</keyword>
<dbReference type="EMBL" id="LGCI01000005">
    <property type="protein sequence ID" value="KOY83445.1"/>
    <property type="molecule type" value="Genomic_DNA"/>
</dbReference>
<keyword evidence="8 9" id="KW-0472">Membrane</keyword>
<accession>A0A0N0CWP5</accession>
<keyword evidence="7 9" id="KW-1133">Transmembrane helix</keyword>
<dbReference type="GO" id="GO:0005295">
    <property type="term" value="F:neutral L-amino acid:sodium symporter activity"/>
    <property type="evidence" value="ECO:0007669"/>
    <property type="project" value="TreeGrafter"/>
</dbReference>
<feature type="transmembrane region" description="Helical" evidence="9">
    <location>
        <begin position="179"/>
        <end position="201"/>
    </location>
</feature>
<comment type="similarity">
    <text evidence="9">Belongs to the dicarboxylate/amino acid:cation symporter (DAACS) (TC 2.A.23) family.</text>
</comment>
<name>A0A0N0CWP5_9BACI</name>